<dbReference type="AlphaFoldDB" id="A0A438HZD8"/>
<comment type="caution">
    <text evidence="1">The sequence shown here is derived from an EMBL/GenBank/DDBJ whole genome shotgun (WGS) entry which is preliminary data.</text>
</comment>
<organism evidence="1 2">
    <name type="scientific">Vitis vinifera</name>
    <name type="common">Grape</name>
    <dbReference type="NCBI Taxonomy" id="29760"/>
    <lineage>
        <taxon>Eukaryota</taxon>
        <taxon>Viridiplantae</taxon>
        <taxon>Streptophyta</taxon>
        <taxon>Embryophyta</taxon>
        <taxon>Tracheophyta</taxon>
        <taxon>Spermatophyta</taxon>
        <taxon>Magnoliopsida</taxon>
        <taxon>eudicotyledons</taxon>
        <taxon>Gunneridae</taxon>
        <taxon>Pentapetalae</taxon>
        <taxon>rosids</taxon>
        <taxon>Vitales</taxon>
        <taxon>Vitaceae</taxon>
        <taxon>Viteae</taxon>
        <taxon>Vitis</taxon>
    </lineage>
</organism>
<evidence type="ECO:0000313" key="1">
    <source>
        <dbReference type="EMBL" id="RVW89829.1"/>
    </source>
</evidence>
<evidence type="ECO:0008006" key="3">
    <source>
        <dbReference type="Google" id="ProtNLM"/>
    </source>
</evidence>
<gene>
    <name evidence="1" type="ORF">CK203_034482</name>
</gene>
<name>A0A438HZD8_VITVI</name>
<dbReference type="Proteomes" id="UP000288805">
    <property type="component" value="Unassembled WGS sequence"/>
</dbReference>
<accession>A0A438HZD8</accession>
<sequence length="203" mass="22442">MAGEMKKLVPNKVENLGGDIEVDDEGEKGQKLKDQAFIGHIGSAELAAYALVFTVLLRFANGILMPSSTHSSDLHLPSSSTSSPVSLSLNHALPIKLDRNNYILWKTQMENVVYANGFEEYIDGTKPCPPQELHTGELNPDFCAMETFRSHAKKGADPMLEYILKIKTISDNLAAIGSLLRKLIISCNFLEDWVLNTTLLWPP</sequence>
<protein>
    <recommendedName>
        <fullName evidence="3">Retrotransposon Copia-like N-terminal domain-containing protein</fullName>
    </recommendedName>
</protein>
<dbReference type="PANTHER" id="PTHR47481">
    <property type="match status" value="1"/>
</dbReference>
<reference evidence="1 2" key="1">
    <citation type="journal article" date="2018" name="PLoS Genet.">
        <title>Population sequencing reveals clonal diversity and ancestral inbreeding in the grapevine cultivar Chardonnay.</title>
        <authorList>
            <person name="Roach M.J."/>
            <person name="Johnson D.L."/>
            <person name="Bohlmann J."/>
            <person name="van Vuuren H.J."/>
            <person name="Jones S.J."/>
            <person name="Pretorius I.S."/>
            <person name="Schmidt S.A."/>
            <person name="Borneman A.R."/>
        </authorList>
    </citation>
    <scope>NUCLEOTIDE SEQUENCE [LARGE SCALE GENOMIC DNA]</scope>
    <source>
        <strain evidence="2">cv. Chardonnay</strain>
        <tissue evidence="1">Leaf</tissue>
    </source>
</reference>
<dbReference type="EMBL" id="QGNW01000160">
    <property type="protein sequence ID" value="RVW89829.1"/>
    <property type="molecule type" value="Genomic_DNA"/>
</dbReference>
<evidence type="ECO:0000313" key="2">
    <source>
        <dbReference type="Proteomes" id="UP000288805"/>
    </source>
</evidence>
<proteinExistence type="predicted"/>
<dbReference type="PANTHER" id="PTHR47481:SF22">
    <property type="entry name" value="RETROTRANSPOSON GAG DOMAIN-CONTAINING PROTEIN"/>
    <property type="match status" value="1"/>
</dbReference>